<accession>A0A6C0AXM4</accession>
<reference evidence="1" key="1">
    <citation type="journal article" date="2020" name="Nature">
        <title>Giant virus diversity and host interactions through global metagenomics.</title>
        <authorList>
            <person name="Schulz F."/>
            <person name="Roux S."/>
            <person name="Paez-Espino D."/>
            <person name="Jungbluth S."/>
            <person name="Walsh D.A."/>
            <person name="Denef V.J."/>
            <person name="McMahon K.D."/>
            <person name="Konstantinidis K.T."/>
            <person name="Eloe-Fadrosh E.A."/>
            <person name="Kyrpides N.C."/>
            <person name="Woyke T."/>
        </authorList>
    </citation>
    <scope>NUCLEOTIDE SEQUENCE</scope>
    <source>
        <strain evidence="1">GVMAG-S-ERX556022-25</strain>
    </source>
</reference>
<name>A0A6C0AXM4_9ZZZZ</name>
<dbReference type="EMBL" id="MN738809">
    <property type="protein sequence ID" value="QHS84512.1"/>
    <property type="molecule type" value="Genomic_DNA"/>
</dbReference>
<organism evidence="1">
    <name type="scientific">viral metagenome</name>
    <dbReference type="NCBI Taxonomy" id="1070528"/>
    <lineage>
        <taxon>unclassified sequences</taxon>
        <taxon>metagenomes</taxon>
        <taxon>organismal metagenomes</taxon>
    </lineage>
</organism>
<proteinExistence type="predicted"/>
<sequence length="131" mass="15333">MEKKDILTTFNNHIIDFFNDILLIFPEDNDLKVSQVSLLAIRKANPKLIISTWNTYISSQYSSEIEMGNIEFFINKNYTEDLKDIENSSTILAKIDTLREPIKQLSSENMKKTIQYIQNLSKLCNLYYQLV</sequence>
<protein>
    <submittedName>
        <fullName evidence="1">Uncharacterized protein</fullName>
    </submittedName>
</protein>
<evidence type="ECO:0000313" key="1">
    <source>
        <dbReference type="EMBL" id="QHS84512.1"/>
    </source>
</evidence>
<dbReference type="AlphaFoldDB" id="A0A6C0AXM4"/>